<reference evidence="2" key="1">
    <citation type="submission" date="2017-07" db="EMBL/GenBank/DDBJ databases">
        <title>Taro Niue Genome Assembly and Annotation.</title>
        <authorList>
            <person name="Atibalentja N."/>
            <person name="Keating K."/>
            <person name="Fields C.J."/>
        </authorList>
    </citation>
    <scope>NUCLEOTIDE SEQUENCE</scope>
    <source>
        <strain evidence="2">Niue_2</strain>
        <tissue evidence="2">Leaf</tissue>
    </source>
</reference>
<dbReference type="Pfam" id="PF10536">
    <property type="entry name" value="PMD"/>
    <property type="match status" value="1"/>
</dbReference>
<gene>
    <name evidence="2" type="ORF">Taro_043285</name>
</gene>
<sequence length="149" mass="16795">MASRNKYFSLLQGEMTITLQDVLCILGLRIDREPVVAAPLIPTRWPSYLDMCQELLGVDILNLNVLGQPKTCLQLTFLRDTFSQMNLHGQNMHIVHCYTRAYVMYLLGKSLILDTSGNEIHIQYLGFLEDFNACGKLSWGNAVLSLSAV</sequence>
<dbReference type="PANTHER" id="PTHR46033">
    <property type="entry name" value="PROTEIN MAIN-LIKE 2"/>
    <property type="match status" value="1"/>
</dbReference>
<feature type="domain" description="Aminotransferase-like plant mobile" evidence="1">
    <location>
        <begin position="8"/>
        <end position="145"/>
    </location>
</feature>
<evidence type="ECO:0000313" key="2">
    <source>
        <dbReference type="EMBL" id="MQM10392.1"/>
    </source>
</evidence>
<evidence type="ECO:0000259" key="1">
    <source>
        <dbReference type="Pfam" id="PF10536"/>
    </source>
</evidence>
<dbReference type="InterPro" id="IPR019557">
    <property type="entry name" value="AminoTfrase-like_pln_mobile"/>
</dbReference>
<dbReference type="Proteomes" id="UP000652761">
    <property type="component" value="Unassembled WGS sequence"/>
</dbReference>
<dbReference type="AlphaFoldDB" id="A0A843WJ09"/>
<accession>A0A843WJ09</accession>
<dbReference type="InterPro" id="IPR044824">
    <property type="entry name" value="MAIN-like"/>
</dbReference>
<comment type="caution">
    <text evidence="2">The sequence shown here is derived from an EMBL/GenBank/DDBJ whole genome shotgun (WGS) entry which is preliminary data.</text>
</comment>
<organism evidence="2 3">
    <name type="scientific">Colocasia esculenta</name>
    <name type="common">Wild taro</name>
    <name type="synonym">Arum esculentum</name>
    <dbReference type="NCBI Taxonomy" id="4460"/>
    <lineage>
        <taxon>Eukaryota</taxon>
        <taxon>Viridiplantae</taxon>
        <taxon>Streptophyta</taxon>
        <taxon>Embryophyta</taxon>
        <taxon>Tracheophyta</taxon>
        <taxon>Spermatophyta</taxon>
        <taxon>Magnoliopsida</taxon>
        <taxon>Liliopsida</taxon>
        <taxon>Araceae</taxon>
        <taxon>Aroideae</taxon>
        <taxon>Colocasieae</taxon>
        <taxon>Colocasia</taxon>
    </lineage>
</organism>
<name>A0A843WJ09_COLES</name>
<dbReference type="PANTHER" id="PTHR46033:SF8">
    <property type="entry name" value="PROTEIN MAINTENANCE OF MERISTEMS-LIKE"/>
    <property type="match status" value="1"/>
</dbReference>
<protein>
    <recommendedName>
        <fullName evidence="1">Aminotransferase-like plant mobile domain-containing protein</fullName>
    </recommendedName>
</protein>
<feature type="non-terminal residue" evidence="2">
    <location>
        <position position="1"/>
    </location>
</feature>
<dbReference type="EMBL" id="NMUH01004662">
    <property type="protein sequence ID" value="MQM10392.1"/>
    <property type="molecule type" value="Genomic_DNA"/>
</dbReference>
<dbReference type="GO" id="GO:0010073">
    <property type="term" value="P:meristem maintenance"/>
    <property type="evidence" value="ECO:0007669"/>
    <property type="project" value="InterPro"/>
</dbReference>
<keyword evidence="3" id="KW-1185">Reference proteome</keyword>
<evidence type="ECO:0000313" key="3">
    <source>
        <dbReference type="Proteomes" id="UP000652761"/>
    </source>
</evidence>
<proteinExistence type="predicted"/>
<dbReference type="OrthoDB" id="600090at2759"/>